<dbReference type="Pfam" id="PF00561">
    <property type="entry name" value="Abhydrolase_1"/>
    <property type="match status" value="1"/>
</dbReference>
<proteinExistence type="predicted"/>
<evidence type="ECO:0000313" key="3">
    <source>
        <dbReference type="EMBL" id="MFF0456606.1"/>
    </source>
</evidence>
<dbReference type="Proteomes" id="UP001601521">
    <property type="component" value="Unassembled WGS sequence"/>
</dbReference>
<protein>
    <submittedName>
        <fullName evidence="3">Alpha/beta fold hydrolase</fullName>
    </submittedName>
</protein>
<feature type="compositionally biased region" description="Low complexity" evidence="1">
    <location>
        <begin position="185"/>
        <end position="194"/>
    </location>
</feature>
<feature type="domain" description="AB hydrolase-1" evidence="2">
    <location>
        <begin position="26"/>
        <end position="130"/>
    </location>
</feature>
<comment type="caution">
    <text evidence="3">The sequence shown here is derived from an EMBL/GenBank/DDBJ whole genome shotgun (WGS) entry which is preliminary data.</text>
</comment>
<evidence type="ECO:0000259" key="2">
    <source>
        <dbReference type="Pfam" id="PF00561"/>
    </source>
</evidence>
<evidence type="ECO:0000313" key="4">
    <source>
        <dbReference type="Proteomes" id="UP001601521"/>
    </source>
</evidence>
<reference evidence="3 4" key="1">
    <citation type="submission" date="2024-10" db="EMBL/GenBank/DDBJ databases">
        <title>The Natural Products Discovery Center: Release of the First 8490 Sequenced Strains for Exploring Actinobacteria Biosynthetic Diversity.</title>
        <authorList>
            <person name="Kalkreuter E."/>
            <person name="Kautsar S.A."/>
            <person name="Yang D."/>
            <person name="Bader C.D."/>
            <person name="Teijaro C.N."/>
            <person name="Fluegel L."/>
            <person name="Davis C.M."/>
            <person name="Simpson J.R."/>
            <person name="Lauterbach L."/>
            <person name="Steele A.D."/>
            <person name="Gui C."/>
            <person name="Meng S."/>
            <person name="Li G."/>
            <person name="Viehrig K."/>
            <person name="Ye F."/>
            <person name="Su P."/>
            <person name="Kiefer A.F."/>
            <person name="Nichols A."/>
            <person name="Cepeda A.J."/>
            <person name="Yan W."/>
            <person name="Fan B."/>
            <person name="Jiang Y."/>
            <person name="Adhikari A."/>
            <person name="Zheng C.-J."/>
            <person name="Schuster L."/>
            <person name="Cowan T.M."/>
            <person name="Smanski M.J."/>
            <person name="Chevrette M.G."/>
            <person name="De Carvalho L.P.S."/>
            <person name="Shen B."/>
        </authorList>
    </citation>
    <scope>NUCLEOTIDE SEQUENCE [LARGE SCALE GENOMIC DNA]</scope>
    <source>
        <strain evidence="3 4">NPDC004550</strain>
    </source>
</reference>
<name>A0ABW6NQB0_9NOCA</name>
<organism evidence="3 4">
    <name type="scientific">Nocardia africana</name>
    <dbReference type="NCBI Taxonomy" id="134964"/>
    <lineage>
        <taxon>Bacteria</taxon>
        <taxon>Bacillati</taxon>
        <taxon>Actinomycetota</taxon>
        <taxon>Actinomycetes</taxon>
        <taxon>Mycobacteriales</taxon>
        <taxon>Nocardiaceae</taxon>
        <taxon>Nocardia</taxon>
    </lineage>
</organism>
<sequence>MNNEPRTGTLDVGGARLFYEARGRGPVLLITDSGGGEVDRFEPFAAALADDFTVVTYDRRGFGRSPADDPAEPVSFTLHARDAHRLLDALTTAPAGVVSMGLGVANALLLARQDPSRVGLVIAHEPLLPALIGGAAGARFDQELAELETLYLRDGLAAAVVRISGLLGAQRGDQRNVENSLASDRAAVTARTPAAAPPRRGPGQRTANFDVILRNEIPAARALTVDVTAIRDEGVRIVAATGAMSAAGLLGPSSARGLAATLGDAVVAFSGGHNPHITHPTEAAAEVRAIAAPALGDVSANR</sequence>
<accession>A0ABW6NQB0</accession>
<dbReference type="PANTHER" id="PTHR43433:SF5">
    <property type="entry name" value="AB HYDROLASE-1 DOMAIN-CONTAINING PROTEIN"/>
    <property type="match status" value="1"/>
</dbReference>
<dbReference type="RefSeq" id="WP_387253483.1">
    <property type="nucleotide sequence ID" value="NZ_JBIALX010000011.1"/>
</dbReference>
<dbReference type="InterPro" id="IPR000073">
    <property type="entry name" value="AB_hydrolase_1"/>
</dbReference>
<keyword evidence="3" id="KW-0378">Hydrolase</keyword>
<evidence type="ECO:0000256" key="1">
    <source>
        <dbReference type="SAM" id="MobiDB-lite"/>
    </source>
</evidence>
<dbReference type="InterPro" id="IPR050471">
    <property type="entry name" value="AB_hydrolase"/>
</dbReference>
<dbReference type="EMBL" id="JBIALX010000011">
    <property type="protein sequence ID" value="MFF0456606.1"/>
    <property type="molecule type" value="Genomic_DNA"/>
</dbReference>
<dbReference type="Gene3D" id="3.40.50.1820">
    <property type="entry name" value="alpha/beta hydrolase"/>
    <property type="match status" value="1"/>
</dbReference>
<keyword evidence="4" id="KW-1185">Reference proteome</keyword>
<gene>
    <name evidence="3" type="ORF">ACFYTH_24865</name>
</gene>
<dbReference type="InterPro" id="IPR029058">
    <property type="entry name" value="AB_hydrolase_fold"/>
</dbReference>
<dbReference type="PANTHER" id="PTHR43433">
    <property type="entry name" value="HYDROLASE, ALPHA/BETA FOLD FAMILY PROTEIN"/>
    <property type="match status" value="1"/>
</dbReference>
<feature type="region of interest" description="Disordered" evidence="1">
    <location>
        <begin position="174"/>
        <end position="206"/>
    </location>
</feature>
<dbReference type="SUPFAM" id="SSF53474">
    <property type="entry name" value="alpha/beta-Hydrolases"/>
    <property type="match status" value="1"/>
</dbReference>
<dbReference type="GO" id="GO:0016787">
    <property type="term" value="F:hydrolase activity"/>
    <property type="evidence" value="ECO:0007669"/>
    <property type="project" value="UniProtKB-KW"/>
</dbReference>